<dbReference type="InterPro" id="IPR025115">
    <property type="entry name" value="DUF4034"/>
</dbReference>
<dbReference type="AlphaFoldDB" id="A0A916XDK7"/>
<gene>
    <name evidence="2" type="ORF">GCM10011396_08550</name>
</gene>
<organism evidence="2 3">
    <name type="scientific">Undibacterium terreum</name>
    <dbReference type="NCBI Taxonomy" id="1224302"/>
    <lineage>
        <taxon>Bacteria</taxon>
        <taxon>Pseudomonadati</taxon>
        <taxon>Pseudomonadota</taxon>
        <taxon>Betaproteobacteria</taxon>
        <taxon>Burkholderiales</taxon>
        <taxon>Oxalobacteraceae</taxon>
        <taxon>Undibacterium</taxon>
    </lineage>
</organism>
<feature type="domain" description="DUF4034" evidence="1">
    <location>
        <begin position="42"/>
        <end position="89"/>
    </location>
</feature>
<evidence type="ECO:0000259" key="1">
    <source>
        <dbReference type="Pfam" id="PF13226"/>
    </source>
</evidence>
<accession>A0A916XDK7</accession>
<sequence length="290" mass="33827">MANEQRDSGSRTSSGVWDLTTFYLGISSRFCCLKKDEKAWKQAELSLKKWEAAYPRSSTAQLVHAKFLISRGWRIRGEGYSNTVRDEDWKPFLEYMEKARVYLEKHKKTASADPHWYELMEMIARVQSWPEHRFQALISEASTRYPLFYQLYFAAIDYYVPKWGGSAEAVEAFARQAMEKTKAQEGFGMYARIYWYAAQTQYYDELFSDTLVDWPTMKLGIDDVLEKYPDQWNINNFTKFACMAQDKEKTASLADRITGPAILEVWGQPGYLAQCKRWANGDPNTTWPSR</sequence>
<dbReference type="Pfam" id="PF13226">
    <property type="entry name" value="DUF4034"/>
    <property type="match status" value="1"/>
</dbReference>
<keyword evidence="3" id="KW-1185">Reference proteome</keyword>
<evidence type="ECO:0000313" key="3">
    <source>
        <dbReference type="Proteomes" id="UP000637423"/>
    </source>
</evidence>
<reference evidence="2" key="2">
    <citation type="submission" date="2020-09" db="EMBL/GenBank/DDBJ databases">
        <authorList>
            <person name="Sun Q."/>
            <person name="Zhou Y."/>
        </authorList>
    </citation>
    <scope>NUCLEOTIDE SEQUENCE</scope>
    <source>
        <strain evidence="2">CGMCC 1.10998</strain>
    </source>
</reference>
<evidence type="ECO:0000313" key="2">
    <source>
        <dbReference type="EMBL" id="GGC63869.1"/>
    </source>
</evidence>
<dbReference type="EMBL" id="BMED01000001">
    <property type="protein sequence ID" value="GGC63869.1"/>
    <property type="molecule type" value="Genomic_DNA"/>
</dbReference>
<reference evidence="2" key="1">
    <citation type="journal article" date="2014" name="Int. J. Syst. Evol. Microbiol.">
        <title>Complete genome sequence of Corynebacterium casei LMG S-19264T (=DSM 44701T), isolated from a smear-ripened cheese.</title>
        <authorList>
            <consortium name="US DOE Joint Genome Institute (JGI-PGF)"/>
            <person name="Walter F."/>
            <person name="Albersmeier A."/>
            <person name="Kalinowski J."/>
            <person name="Ruckert C."/>
        </authorList>
    </citation>
    <scope>NUCLEOTIDE SEQUENCE</scope>
    <source>
        <strain evidence="2">CGMCC 1.10998</strain>
    </source>
</reference>
<comment type="caution">
    <text evidence="2">The sequence shown here is derived from an EMBL/GenBank/DDBJ whole genome shotgun (WGS) entry which is preliminary data.</text>
</comment>
<proteinExistence type="predicted"/>
<dbReference type="Proteomes" id="UP000637423">
    <property type="component" value="Unassembled WGS sequence"/>
</dbReference>
<protein>
    <recommendedName>
        <fullName evidence="1">DUF4034 domain-containing protein</fullName>
    </recommendedName>
</protein>
<name>A0A916XDK7_9BURK</name>